<accession>A0AC35TX94</accession>
<organism evidence="1 2">
    <name type="scientific">Rhabditophanes sp. KR3021</name>
    <dbReference type="NCBI Taxonomy" id="114890"/>
    <lineage>
        <taxon>Eukaryota</taxon>
        <taxon>Metazoa</taxon>
        <taxon>Ecdysozoa</taxon>
        <taxon>Nematoda</taxon>
        <taxon>Chromadorea</taxon>
        <taxon>Rhabditida</taxon>
        <taxon>Tylenchina</taxon>
        <taxon>Panagrolaimomorpha</taxon>
        <taxon>Strongyloidoidea</taxon>
        <taxon>Alloionematidae</taxon>
        <taxon>Rhabditophanes</taxon>
    </lineage>
</organism>
<proteinExistence type="predicted"/>
<protein>
    <submittedName>
        <fullName evidence="2">ABC_transp_aux domain-containing protein</fullName>
    </submittedName>
</protein>
<evidence type="ECO:0000313" key="2">
    <source>
        <dbReference type="WBParaSite" id="RSKR_0000512300.1"/>
    </source>
</evidence>
<dbReference type="Proteomes" id="UP000095286">
    <property type="component" value="Unplaced"/>
</dbReference>
<sequence>MTSNTIVIDGSKQTLFTPNVGFKSVYKRLKQSYNVALNTDQIDESTFEGCLLFIIPLPSAKFTETEFDAIKTFMQSGGHVLVLLGEGGEVKHDTNINFLLEEYGVVFNPDSVIRTVFFKYFEPKEALIQDGILNRAITIACGKGNKLENETNNSQALSFVYPFGCTLTVNSTSSSILSTGNVCFPINRPVCTFHTSEGRLAVIGSAYIFHDSYIDKEENGKIFDVIIKYLCEGFALNNLDERNPDLSEPIQLPDHVSLASQMKMCLQEGDTEIGFTADLSSLYDQTIKPISLDLWPTSIRAYASLGVEYENLTQIVPTFILPSPMLMPAVFGPNFKELPPPPLECFDLDEAFSSTEVRLAQATNKYTDESDLDIYIQEAGSILGVSQGLTAEDRSSKRILELILHNIIEFKRPDPLDDTTNYGRSTLYDDDVDEMDYIDHLNEYDDIED</sequence>
<name>A0AC35TX94_9BILA</name>
<reference evidence="2" key="1">
    <citation type="submission" date="2016-11" db="UniProtKB">
        <authorList>
            <consortium name="WormBaseParasite"/>
        </authorList>
    </citation>
    <scope>IDENTIFICATION</scope>
    <source>
        <strain evidence="2">KR3021</strain>
    </source>
</reference>
<evidence type="ECO:0000313" key="1">
    <source>
        <dbReference type="Proteomes" id="UP000095286"/>
    </source>
</evidence>
<dbReference type="WBParaSite" id="RSKR_0000512300.1">
    <property type="protein sequence ID" value="RSKR_0000512300.1"/>
    <property type="gene ID" value="RSKR_0000512300"/>
</dbReference>